<gene>
    <name evidence="3" type="ORF">DMP05_00165</name>
</gene>
<dbReference type="AlphaFoldDB" id="A0A3N0IK16"/>
<protein>
    <submittedName>
        <fullName evidence="3">Uncharacterized protein</fullName>
    </submittedName>
</protein>
<keyword evidence="2" id="KW-1133">Transmembrane helix</keyword>
<organism evidence="3 4">
    <name type="scientific">Slackia isoflavoniconvertens</name>
    <dbReference type="NCBI Taxonomy" id="572010"/>
    <lineage>
        <taxon>Bacteria</taxon>
        <taxon>Bacillati</taxon>
        <taxon>Actinomycetota</taxon>
        <taxon>Coriobacteriia</taxon>
        <taxon>Eggerthellales</taxon>
        <taxon>Eggerthellaceae</taxon>
        <taxon>Slackia</taxon>
    </lineage>
</organism>
<name>A0A3N0IK16_9ACTN</name>
<feature type="transmembrane region" description="Helical" evidence="2">
    <location>
        <begin position="65"/>
        <end position="83"/>
    </location>
</feature>
<keyword evidence="4" id="KW-1185">Reference proteome</keyword>
<keyword evidence="2" id="KW-0812">Transmembrane</keyword>
<feature type="transmembrane region" description="Helical" evidence="2">
    <location>
        <begin position="40"/>
        <end position="59"/>
    </location>
</feature>
<feature type="region of interest" description="Disordered" evidence="1">
    <location>
        <begin position="1"/>
        <end position="32"/>
    </location>
</feature>
<reference evidence="4" key="1">
    <citation type="submission" date="2018-05" db="EMBL/GenBank/DDBJ databases">
        <title>Genome Sequencing of selected type strains of the family Eggerthellaceae.</title>
        <authorList>
            <person name="Danylec N."/>
            <person name="Stoll D.A."/>
            <person name="Doetsch A."/>
            <person name="Huch M."/>
        </authorList>
    </citation>
    <scope>NUCLEOTIDE SEQUENCE [LARGE SCALE GENOMIC DNA]</scope>
    <source>
        <strain evidence="4">DSM 22006</strain>
    </source>
</reference>
<evidence type="ECO:0000313" key="3">
    <source>
        <dbReference type="EMBL" id="RNM37385.1"/>
    </source>
</evidence>
<evidence type="ECO:0000256" key="2">
    <source>
        <dbReference type="SAM" id="Phobius"/>
    </source>
</evidence>
<evidence type="ECO:0000256" key="1">
    <source>
        <dbReference type="SAM" id="MobiDB-lite"/>
    </source>
</evidence>
<comment type="caution">
    <text evidence="3">The sequence shown here is derived from an EMBL/GenBank/DDBJ whole genome shotgun (WGS) entry which is preliminary data.</text>
</comment>
<dbReference type="Proteomes" id="UP000271472">
    <property type="component" value="Unassembled WGS sequence"/>
</dbReference>
<accession>A0A3N0IK16</accession>
<evidence type="ECO:0000313" key="4">
    <source>
        <dbReference type="Proteomes" id="UP000271472"/>
    </source>
</evidence>
<dbReference type="EMBL" id="QIBZ01000001">
    <property type="protein sequence ID" value="RNM37385.1"/>
    <property type="molecule type" value="Genomic_DNA"/>
</dbReference>
<proteinExistence type="predicted"/>
<sequence>MGGMANKKGASQRRRSVVGERGSSANEQGGASEKRLYEKWLSMLCVGMAIFGIGVMLVGYKAPTVGLVATVVMLIGASALFAIKAKQNMRE</sequence>
<keyword evidence="2" id="KW-0472">Membrane</keyword>